<evidence type="ECO:0000259" key="8">
    <source>
        <dbReference type="Pfam" id="PF14322"/>
    </source>
</evidence>
<dbReference type="CDD" id="cd08977">
    <property type="entry name" value="SusD"/>
    <property type="match status" value="1"/>
</dbReference>
<dbReference type="SUPFAM" id="SSF48452">
    <property type="entry name" value="TPR-like"/>
    <property type="match status" value="1"/>
</dbReference>
<name>A0A4D7JNV8_9BACT</name>
<dbReference type="InterPro" id="IPR019734">
    <property type="entry name" value="TPR_rpt"/>
</dbReference>
<sequence>MKTFNKLTLIFLTILTISVGCEDYIDVEPTGVQDTENFFRSPQDYEQALTAAYDLLQTSYLSIWIGEIASDNSLAGGESPTDTEGLHQIDNMNHGGVNAELRDIMRYNYAGITRVNYIFENQDNIEFEGKDQILAQAHFLRAYYYFELTKFFGGMPLIIDRRLGINEISTIQRSSIEDMYSQIESDLQAAAEVLPWTNPVKGRITKGAALALLGRAYLYQDKFEQAATVLQRVIDEGPYDLFDDYSTMFFLENEDNIETVFSIQYVGIEGGSYGCFVCLEGFAAPGFHGIRQYEGPLYGDGNSYNVPTADLYNSYNVGDIRRDASVLDIEAFAADNDGVSYAEGYQHTGYFNNKYIKRADERGAPDDDLTSPLNHQVIRYADVLLMAAEALARQASPDEATALDYLNEVRARVDLDPVSSSGQDLINDIWQERRWEFAGEGLRFFDLVRTGQAEAEIDGFTPGKHELFPIPQVEIDLAGAGWEQNPNY</sequence>
<gene>
    <name evidence="9" type="ORF">DCC35_06820</name>
</gene>
<feature type="domain" description="SusD-like N-terminal" evidence="8">
    <location>
        <begin position="23"/>
        <end position="218"/>
    </location>
</feature>
<evidence type="ECO:0000256" key="3">
    <source>
        <dbReference type="ARBA" id="ARBA00022729"/>
    </source>
</evidence>
<evidence type="ECO:0000313" key="9">
    <source>
        <dbReference type="EMBL" id="QCK14472.1"/>
    </source>
</evidence>
<dbReference type="InterPro" id="IPR033985">
    <property type="entry name" value="SusD-like_N"/>
</dbReference>
<dbReference type="Pfam" id="PF07980">
    <property type="entry name" value="SusD_RagB"/>
    <property type="match status" value="1"/>
</dbReference>
<evidence type="ECO:0000256" key="1">
    <source>
        <dbReference type="ARBA" id="ARBA00004442"/>
    </source>
</evidence>
<dbReference type="InterPro" id="IPR011990">
    <property type="entry name" value="TPR-like_helical_dom_sf"/>
</dbReference>
<evidence type="ECO:0000259" key="7">
    <source>
        <dbReference type="Pfam" id="PF07980"/>
    </source>
</evidence>
<keyword evidence="5" id="KW-0998">Cell outer membrane</keyword>
<accession>A0A4D7JNV8</accession>
<dbReference type="EMBL" id="CP028923">
    <property type="protein sequence ID" value="QCK14472.1"/>
    <property type="molecule type" value="Genomic_DNA"/>
</dbReference>
<dbReference type="Pfam" id="PF14322">
    <property type="entry name" value="SusD-like_3"/>
    <property type="match status" value="1"/>
</dbReference>
<feature type="repeat" description="TPR" evidence="6">
    <location>
        <begin position="207"/>
        <end position="240"/>
    </location>
</feature>
<dbReference type="PROSITE" id="PS50005">
    <property type="entry name" value="TPR"/>
    <property type="match status" value="1"/>
</dbReference>
<dbReference type="AlphaFoldDB" id="A0A4D7JNV8"/>
<keyword evidence="10" id="KW-1185">Reference proteome</keyword>
<evidence type="ECO:0000256" key="2">
    <source>
        <dbReference type="ARBA" id="ARBA00006275"/>
    </source>
</evidence>
<reference evidence="9 10" key="1">
    <citation type="submission" date="2018-04" db="EMBL/GenBank/DDBJ databases">
        <title>Complete genome uncultured novel isolate.</title>
        <authorList>
            <person name="Merlino G."/>
        </authorList>
    </citation>
    <scope>NUCLEOTIDE SEQUENCE [LARGE SCALE GENOMIC DNA]</scope>
    <source>
        <strain evidence="10">R1DC9</strain>
    </source>
</reference>
<comment type="similarity">
    <text evidence="2">Belongs to the SusD family.</text>
</comment>
<evidence type="ECO:0000313" key="10">
    <source>
        <dbReference type="Proteomes" id="UP000298616"/>
    </source>
</evidence>
<evidence type="ECO:0000256" key="5">
    <source>
        <dbReference type="ARBA" id="ARBA00023237"/>
    </source>
</evidence>
<evidence type="ECO:0000256" key="6">
    <source>
        <dbReference type="PROSITE-ProRule" id="PRU00339"/>
    </source>
</evidence>
<dbReference type="GO" id="GO:0009279">
    <property type="term" value="C:cell outer membrane"/>
    <property type="evidence" value="ECO:0007669"/>
    <property type="project" value="UniProtKB-SubCell"/>
</dbReference>
<dbReference type="KEGG" id="fpf:DCC35_06820"/>
<dbReference type="Proteomes" id="UP000298616">
    <property type="component" value="Chromosome"/>
</dbReference>
<proteinExistence type="inferred from homology"/>
<comment type="subcellular location">
    <subcellularLocation>
        <location evidence="1">Cell outer membrane</location>
    </subcellularLocation>
</comment>
<keyword evidence="4" id="KW-0472">Membrane</keyword>
<feature type="domain" description="RagB/SusD" evidence="7">
    <location>
        <begin position="334"/>
        <end position="458"/>
    </location>
</feature>
<organism evidence="9 10">
    <name type="scientific">Mangrovivirga cuniculi</name>
    <dbReference type="NCBI Taxonomy" id="2715131"/>
    <lineage>
        <taxon>Bacteria</taxon>
        <taxon>Pseudomonadati</taxon>
        <taxon>Bacteroidota</taxon>
        <taxon>Cytophagia</taxon>
        <taxon>Cytophagales</taxon>
        <taxon>Mangrovivirgaceae</taxon>
        <taxon>Mangrovivirga</taxon>
    </lineage>
</organism>
<dbReference type="RefSeq" id="WP_137090061.1">
    <property type="nucleotide sequence ID" value="NZ_CP028923.1"/>
</dbReference>
<dbReference type="OrthoDB" id="636214at2"/>
<protein>
    <submittedName>
        <fullName evidence="9">RagB/SusD family nutrient uptake outer membrane protein</fullName>
    </submittedName>
</protein>
<evidence type="ECO:0000256" key="4">
    <source>
        <dbReference type="ARBA" id="ARBA00023136"/>
    </source>
</evidence>
<dbReference type="PROSITE" id="PS51257">
    <property type="entry name" value="PROKAR_LIPOPROTEIN"/>
    <property type="match status" value="1"/>
</dbReference>
<keyword evidence="3" id="KW-0732">Signal</keyword>
<keyword evidence="6" id="KW-0802">TPR repeat</keyword>
<dbReference type="InterPro" id="IPR012944">
    <property type="entry name" value="SusD_RagB_dom"/>
</dbReference>
<dbReference type="Gene3D" id="1.25.40.390">
    <property type="match status" value="1"/>
</dbReference>